<dbReference type="Proteomes" id="UP000322873">
    <property type="component" value="Unassembled WGS sequence"/>
</dbReference>
<keyword evidence="5" id="KW-0326">Glycosidase</keyword>
<organism evidence="6 7">
    <name type="scientific">Monilinia fructicola</name>
    <name type="common">Brown rot fungus</name>
    <name type="synonym">Ciboria fructicola</name>
    <dbReference type="NCBI Taxonomy" id="38448"/>
    <lineage>
        <taxon>Eukaryota</taxon>
        <taxon>Fungi</taxon>
        <taxon>Dikarya</taxon>
        <taxon>Ascomycota</taxon>
        <taxon>Pezizomycotina</taxon>
        <taxon>Leotiomycetes</taxon>
        <taxon>Helotiales</taxon>
        <taxon>Sclerotiniaceae</taxon>
        <taxon>Monilinia</taxon>
    </lineage>
</organism>
<proteinExistence type="inferred from homology"/>
<keyword evidence="4" id="KW-0378">Hydrolase</keyword>
<evidence type="ECO:0000256" key="3">
    <source>
        <dbReference type="ARBA" id="ARBA00012744"/>
    </source>
</evidence>
<dbReference type="Gene3D" id="3.40.50.1700">
    <property type="entry name" value="Glycoside hydrolase family 3 C-terminal domain"/>
    <property type="match status" value="1"/>
</dbReference>
<comment type="caution">
    <text evidence="6">The sequence shown here is derived from an EMBL/GenBank/DDBJ whole genome shotgun (WGS) entry which is preliminary data.</text>
</comment>
<gene>
    <name evidence="6" type="ORF">EYC84_005005</name>
</gene>
<evidence type="ECO:0000313" key="7">
    <source>
        <dbReference type="Proteomes" id="UP000322873"/>
    </source>
</evidence>
<dbReference type="EC" id="3.2.1.21" evidence="3"/>
<dbReference type="VEuPathDB" id="FungiDB:MFRU_038g00510"/>
<evidence type="ECO:0000313" key="6">
    <source>
        <dbReference type="EMBL" id="KAA8573419.1"/>
    </source>
</evidence>
<dbReference type="PANTHER" id="PTHR42715">
    <property type="entry name" value="BETA-GLUCOSIDASE"/>
    <property type="match status" value="1"/>
</dbReference>
<reference evidence="6 7" key="1">
    <citation type="submission" date="2019-06" db="EMBL/GenBank/DDBJ databases">
        <title>Genome Sequence of the Brown Rot Fungal Pathogen Monilinia fructicola.</title>
        <authorList>
            <person name="De Miccolis Angelini R.M."/>
            <person name="Landi L."/>
            <person name="Abate D."/>
            <person name="Pollastro S."/>
            <person name="Romanazzi G."/>
            <person name="Faretra F."/>
        </authorList>
    </citation>
    <scope>NUCLEOTIDE SEQUENCE [LARGE SCALE GENOMIC DNA]</scope>
    <source>
        <strain evidence="6 7">Mfrc123</strain>
    </source>
</reference>
<name>A0A5M9JZ48_MONFR</name>
<keyword evidence="7" id="KW-1185">Reference proteome</keyword>
<evidence type="ECO:0000256" key="2">
    <source>
        <dbReference type="ARBA" id="ARBA00005336"/>
    </source>
</evidence>
<protein>
    <recommendedName>
        <fullName evidence="3">beta-glucosidase</fullName>
        <ecNumber evidence="3">3.2.1.21</ecNumber>
    </recommendedName>
</protein>
<dbReference type="InterPro" id="IPR050288">
    <property type="entry name" value="Cellulose_deg_GH3"/>
</dbReference>
<dbReference type="InterPro" id="IPR036881">
    <property type="entry name" value="Glyco_hydro_3_C_sf"/>
</dbReference>
<dbReference type="PANTHER" id="PTHR42715:SF10">
    <property type="entry name" value="BETA-GLUCOSIDASE"/>
    <property type="match status" value="1"/>
</dbReference>
<evidence type="ECO:0000256" key="5">
    <source>
        <dbReference type="ARBA" id="ARBA00023295"/>
    </source>
</evidence>
<dbReference type="EMBL" id="VICG01000003">
    <property type="protein sequence ID" value="KAA8573419.1"/>
    <property type="molecule type" value="Genomic_DNA"/>
</dbReference>
<comment type="catalytic activity">
    <reaction evidence="1">
        <text>Hydrolysis of terminal, non-reducing beta-D-glucosyl residues with release of beta-D-glucose.</text>
        <dbReference type="EC" id="3.2.1.21"/>
    </reaction>
</comment>
<sequence length="289" mass="31839">MFEFGVVDEPVTGSEKGVARTQDHLDLTQTLAEEGIVLLKNTNATLPIDVLKYKTIGVFGIDGTNASQVSENHGGFVIDKTLVTSSPLEEIIKHGKEQNISVSYSEAYPGTGTFPQVQSNMFLDGLNVTYWTTANWTGPVKPNSQSREHYFLVHIRRNCGSMASRQGDGLLYVEEKLIANMSRANFGNTVQGIANLTAGNPVLPFTKVFDGLFNFLCAYGITLGVSVGNITRYVDADTLAASVDLSIIFVSDRFSEGTDNGLGLSLREIKMQSFKDWQDYPRKAWFFEH</sequence>
<dbReference type="AlphaFoldDB" id="A0A5M9JZ48"/>
<accession>A0A5M9JZ48</accession>
<dbReference type="GO" id="GO:0005975">
    <property type="term" value="P:carbohydrate metabolic process"/>
    <property type="evidence" value="ECO:0007669"/>
    <property type="project" value="InterPro"/>
</dbReference>
<evidence type="ECO:0000256" key="1">
    <source>
        <dbReference type="ARBA" id="ARBA00000448"/>
    </source>
</evidence>
<dbReference type="GO" id="GO:0008422">
    <property type="term" value="F:beta-glucosidase activity"/>
    <property type="evidence" value="ECO:0007669"/>
    <property type="project" value="UniProtKB-EC"/>
</dbReference>
<comment type="similarity">
    <text evidence="2">Belongs to the glycosyl hydrolase 3 family.</text>
</comment>
<evidence type="ECO:0000256" key="4">
    <source>
        <dbReference type="ARBA" id="ARBA00022801"/>
    </source>
</evidence>